<gene>
    <name evidence="5" type="ORF">ZRA01_16890</name>
</gene>
<evidence type="ECO:0000256" key="3">
    <source>
        <dbReference type="PIRSR" id="PIRSR006241-50"/>
    </source>
</evidence>
<keyword evidence="5" id="KW-0670">Pyruvate</keyword>
<dbReference type="GO" id="GO:0008903">
    <property type="term" value="F:hydroxypyruvate isomerase activity"/>
    <property type="evidence" value="ECO:0007669"/>
    <property type="project" value="TreeGrafter"/>
</dbReference>
<accession>A0A4Y4CTE6</accession>
<dbReference type="InterPro" id="IPR026040">
    <property type="entry name" value="HyI-like"/>
</dbReference>
<dbReference type="Gene3D" id="3.20.20.150">
    <property type="entry name" value="Divalent-metal-dependent TIM barrel enzymes"/>
    <property type="match status" value="1"/>
</dbReference>
<keyword evidence="6" id="KW-1185">Reference proteome</keyword>
<name>A0A4Y4CTE6_ZOORA</name>
<dbReference type="AlphaFoldDB" id="A0A4Y4CTE6"/>
<dbReference type="PIRSF" id="PIRSF006241">
    <property type="entry name" value="HyI"/>
    <property type="match status" value="1"/>
</dbReference>
<organism evidence="5 6">
    <name type="scientific">Zoogloea ramigera</name>
    <dbReference type="NCBI Taxonomy" id="350"/>
    <lineage>
        <taxon>Bacteria</taxon>
        <taxon>Pseudomonadati</taxon>
        <taxon>Pseudomonadota</taxon>
        <taxon>Betaproteobacteria</taxon>
        <taxon>Rhodocyclales</taxon>
        <taxon>Zoogloeaceae</taxon>
        <taxon>Zoogloea</taxon>
    </lineage>
</organism>
<dbReference type="Proteomes" id="UP000318422">
    <property type="component" value="Unassembled WGS sequence"/>
</dbReference>
<dbReference type="FunFam" id="3.20.20.150:FF:000007">
    <property type="entry name" value="Hydroxypyruvate isomerase"/>
    <property type="match status" value="1"/>
</dbReference>
<protein>
    <submittedName>
        <fullName evidence="5">Hydroxypyruvate isomerase</fullName>
    </submittedName>
</protein>
<dbReference type="PANTHER" id="PTHR43489:SF6">
    <property type="entry name" value="HYDROXYPYRUVATE ISOMERASE-RELATED"/>
    <property type="match status" value="1"/>
</dbReference>
<proteinExistence type="inferred from homology"/>
<feature type="active site" description="Proton donor/acceptor" evidence="3">
    <location>
        <position position="240"/>
    </location>
</feature>
<comment type="caution">
    <text evidence="5">The sequence shown here is derived from an EMBL/GenBank/DDBJ whole genome shotgun (WGS) entry which is preliminary data.</text>
</comment>
<dbReference type="NCBIfam" id="TIGR03234">
    <property type="entry name" value="OH-pyruv-isom"/>
    <property type="match status" value="1"/>
</dbReference>
<evidence type="ECO:0000256" key="1">
    <source>
        <dbReference type="ARBA" id="ARBA00023235"/>
    </source>
</evidence>
<dbReference type="InterPro" id="IPR036237">
    <property type="entry name" value="Xyl_isomerase-like_sf"/>
</dbReference>
<dbReference type="PANTHER" id="PTHR43489">
    <property type="entry name" value="ISOMERASE"/>
    <property type="match status" value="1"/>
</dbReference>
<comment type="similarity">
    <text evidence="2">Belongs to the hyi family.</text>
</comment>
<dbReference type="GO" id="GO:0046487">
    <property type="term" value="P:glyoxylate metabolic process"/>
    <property type="evidence" value="ECO:0007669"/>
    <property type="project" value="TreeGrafter"/>
</dbReference>
<evidence type="ECO:0000313" key="6">
    <source>
        <dbReference type="Proteomes" id="UP000318422"/>
    </source>
</evidence>
<dbReference type="InterPro" id="IPR013022">
    <property type="entry name" value="Xyl_isomerase-like_TIM-brl"/>
</dbReference>
<evidence type="ECO:0000259" key="4">
    <source>
        <dbReference type="Pfam" id="PF01261"/>
    </source>
</evidence>
<dbReference type="SUPFAM" id="SSF51658">
    <property type="entry name" value="Xylose isomerase-like"/>
    <property type="match status" value="1"/>
</dbReference>
<dbReference type="InterPro" id="IPR050417">
    <property type="entry name" value="Sugar_Epim/Isomerase"/>
</dbReference>
<evidence type="ECO:0000313" key="5">
    <source>
        <dbReference type="EMBL" id="GEC95616.1"/>
    </source>
</evidence>
<feature type="active site" description="Proton donor/acceptor" evidence="3">
    <location>
        <position position="143"/>
    </location>
</feature>
<dbReference type="OrthoDB" id="9786584at2"/>
<dbReference type="EMBL" id="BJNV01000023">
    <property type="protein sequence ID" value="GEC95616.1"/>
    <property type="molecule type" value="Genomic_DNA"/>
</dbReference>
<dbReference type="Pfam" id="PF01261">
    <property type="entry name" value="AP_endonuc_2"/>
    <property type="match status" value="1"/>
</dbReference>
<reference evidence="5 6" key="1">
    <citation type="submission" date="2019-06" db="EMBL/GenBank/DDBJ databases">
        <title>Whole genome shotgun sequence of Zoogloea ramigera NBRC 15342.</title>
        <authorList>
            <person name="Hosoyama A."/>
            <person name="Uohara A."/>
            <person name="Ohji S."/>
            <person name="Ichikawa N."/>
        </authorList>
    </citation>
    <scope>NUCLEOTIDE SEQUENCE [LARGE SCALE GENOMIC DNA]</scope>
    <source>
        <strain evidence="5 6">NBRC 15342</strain>
    </source>
</reference>
<evidence type="ECO:0000256" key="2">
    <source>
        <dbReference type="PIRNR" id="PIRNR006241"/>
    </source>
</evidence>
<keyword evidence="1 2" id="KW-0413">Isomerase</keyword>
<dbReference type="NCBIfam" id="NF043033">
    <property type="entry name" value="OxoTetrIsom"/>
    <property type="match status" value="1"/>
</dbReference>
<feature type="domain" description="Xylose isomerase-like TIM barrel" evidence="4">
    <location>
        <begin position="21"/>
        <end position="254"/>
    </location>
</feature>
<sequence length="257" mass="28092">MLRFSANLSFLFLDRPFLERFEAAAACGFKGVEFHFPYAFPADEVRDAARRAGVEVVLFNFPPGDWAAGERGIACLPDRVVEFRDGVALAARYAEALDCPRLNCLAGLRGASHSETALLTTLVDNLRHAADALAPAGREVLTEPLNSRDTPGFYLDRTAPALALIAAAARPNLRLQYDIYHAQVMEGDLARTLERHLPQIGHIQLADNPGRHEPGTGEINFSFLFRHLAGLGYTGWIGAEYVPSGASEDSFGWLPGR</sequence>
<dbReference type="RefSeq" id="WP_141351243.1">
    <property type="nucleotide sequence ID" value="NZ_BJNV01000023.1"/>
</dbReference>
<dbReference type="InterPro" id="IPR053398">
    <property type="entry name" value="HPT_OtnI_isomerases"/>
</dbReference>
<dbReference type="InterPro" id="IPR017643">
    <property type="entry name" value="Hydroxypyruvate_isomerase"/>
</dbReference>